<evidence type="ECO:0000256" key="10">
    <source>
        <dbReference type="ARBA" id="ARBA00044501"/>
    </source>
</evidence>
<dbReference type="EMBL" id="LN794217">
    <property type="protein sequence ID" value="CEO17208.1"/>
    <property type="molecule type" value="Genomic_DNA"/>
</dbReference>
<evidence type="ECO:0000256" key="6">
    <source>
        <dbReference type="ARBA" id="ARBA00023002"/>
    </source>
</evidence>
<comment type="function">
    <text evidence="12">Catalyzes the conversion of heme O to heme A by two successive hydroxylations of the methyl group at C8. The first hydroxylation forms heme I, the second hydroxylation results in an unstable dihydroxymethyl group, which spontaneously dehydrates, resulting in the formyl group of heme A.</text>
</comment>
<feature type="transmembrane region" description="Helical" evidence="12">
    <location>
        <begin position="375"/>
        <end position="395"/>
    </location>
</feature>
<dbReference type="KEGG" id="rmc:RMONA_04110"/>
<protein>
    <recommendedName>
        <fullName evidence="12">Heme A synthase</fullName>
        <shortName evidence="12">HAS</shortName>
        <ecNumber evidence="12">1.17.99.9</ecNumber>
    </recommendedName>
    <alternativeName>
        <fullName evidence="12">Cytochrome aa3-controlling protein</fullName>
    </alternativeName>
</protein>
<keyword evidence="3 12" id="KW-0812">Transmembrane</keyword>
<comment type="subunit">
    <text evidence="12">Interacts with CtaB.</text>
</comment>
<feature type="transmembrane region" description="Helical" evidence="12">
    <location>
        <begin position="315"/>
        <end position="336"/>
    </location>
</feature>
<keyword evidence="9 12" id="KW-0472">Membrane</keyword>
<reference evidence="14" key="2">
    <citation type="submission" date="2015-01" db="EMBL/GenBank/DDBJ databases">
        <authorList>
            <person name="Felsheim R."/>
        </authorList>
    </citation>
    <scope>NUCLEOTIDE SEQUENCE [LARGE SCALE GENOMIC DNA]</scope>
    <source>
        <strain evidence="14">IrR/Munich</strain>
    </source>
</reference>
<comment type="subcellular location">
    <subcellularLocation>
        <location evidence="12">Cell membrane</location>
        <topology evidence="12">Multi-pass membrane protein</topology>
    </subcellularLocation>
    <subcellularLocation>
        <location evidence="2">Membrane</location>
        <topology evidence="2">Multi-pass membrane protein</topology>
    </subcellularLocation>
</comment>
<keyword evidence="14" id="KW-1185">Reference proteome</keyword>
<feature type="transmembrane region" description="Helical" evidence="12">
    <location>
        <begin position="182"/>
        <end position="200"/>
    </location>
</feature>
<dbReference type="PANTHER" id="PTHR23289:SF2">
    <property type="entry name" value="CYTOCHROME C OXIDASE ASSEMBLY PROTEIN COX15 HOMOLOG"/>
    <property type="match status" value="1"/>
</dbReference>
<feature type="binding site" description="axial binding residue" evidence="12">
    <location>
        <position position="377"/>
    </location>
    <ligand>
        <name>heme</name>
        <dbReference type="ChEBI" id="CHEBI:30413"/>
    </ligand>
    <ligandPart>
        <name>Fe</name>
        <dbReference type="ChEBI" id="CHEBI:18248"/>
    </ligandPart>
</feature>
<dbReference type="NCBIfam" id="TIGR01045">
    <property type="entry name" value="RPE1"/>
    <property type="match status" value="1"/>
</dbReference>
<dbReference type="HOGENOM" id="CLU_017627_0_0_5"/>
<feature type="binding site" description="axial binding residue" evidence="12">
    <location>
        <position position="317"/>
    </location>
    <ligand>
        <name>heme</name>
        <dbReference type="ChEBI" id="CHEBI:30413"/>
    </ligand>
    <ligandPart>
        <name>Fe</name>
        <dbReference type="ChEBI" id="CHEBI:18248"/>
    </ligandPart>
</feature>
<keyword evidence="7 12" id="KW-0408">Iron</keyword>
<keyword evidence="4 12" id="KW-0479">Metal-binding</keyword>
<proteinExistence type="inferred from homology"/>
<comment type="pathway">
    <text evidence="10 12">Porphyrin-containing compound metabolism; heme A biosynthesis; heme A from heme O: step 1/1.</text>
</comment>
<dbReference type="PANTHER" id="PTHR23289">
    <property type="entry name" value="CYTOCHROME C OXIDASE ASSEMBLY PROTEIN COX15"/>
    <property type="match status" value="1"/>
</dbReference>
<evidence type="ECO:0000256" key="7">
    <source>
        <dbReference type="ARBA" id="ARBA00023004"/>
    </source>
</evidence>
<dbReference type="EC" id="1.17.99.9" evidence="12"/>
<dbReference type="UniPathway" id="UPA00269">
    <property type="reaction ID" value="UER00713"/>
</dbReference>
<dbReference type="Proteomes" id="UP000018149">
    <property type="component" value="Chromosome I"/>
</dbReference>
<evidence type="ECO:0000256" key="11">
    <source>
        <dbReference type="ARBA" id="ARBA00048044"/>
    </source>
</evidence>
<keyword evidence="12" id="KW-1003">Cell membrane</keyword>
<evidence type="ECO:0000256" key="1">
    <source>
        <dbReference type="ARBA" id="ARBA00001970"/>
    </source>
</evidence>
<dbReference type="InterPro" id="IPR003780">
    <property type="entry name" value="COX15/CtaA_fam"/>
</dbReference>
<dbReference type="Pfam" id="PF02628">
    <property type="entry name" value="COX15-CtaA"/>
    <property type="match status" value="1"/>
</dbReference>
<accession>A0A0B7J450</accession>
<dbReference type="AlphaFoldDB" id="A0A0B7J450"/>
<feature type="transmembrane region" description="Helical" evidence="12">
    <location>
        <begin position="212"/>
        <end position="233"/>
    </location>
</feature>
<dbReference type="InterPro" id="IPR023754">
    <property type="entry name" value="HemeA_Synthase_type2"/>
</dbReference>
<feature type="transmembrane region" description="Helical" evidence="12">
    <location>
        <begin position="253"/>
        <end position="276"/>
    </location>
</feature>
<name>A0A0B7J450_9RICK</name>
<keyword evidence="8 12" id="KW-0350">Heme biosynthesis</keyword>
<feature type="transmembrane region" description="Helical" evidence="12">
    <location>
        <begin position="70"/>
        <end position="90"/>
    </location>
</feature>
<evidence type="ECO:0000256" key="12">
    <source>
        <dbReference type="HAMAP-Rule" id="MF_01665"/>
    </source>
</evidence>
<feature type="transmembrane region" description="Helical" evidence="12">
    <location>
        <begin position="152"/>
        <end position="170"/>
    </location>
</feature>
<evidence type="ECO:0000256" key="8">
    <source>
        <dbReference type="ARBA" id="ARBA00023133"/>
    </source>
</evidence>
<dbReference type="GO" id="GO:0006784">
    <property type="term" value="P:heme A biosynthetic process"/>
    <property type="evidence" value="ECO:0007669"/>
    <property type="project" value="UniProtKB-UniRule"/>
</dbReference>
<dbReference type="GO" id="GO:0046872">
    <property type="term" value="F:metal ion binding"/>
    <property type="evidence" value="ECO:0007669"/>
    <property type="project" value="UniProtKB-KW"/>
</dbReference>
<reference evidence="13 14" key="1">
    <citation type="submission" date="2015-01" db="EMBL/GenBank/DDBJ databases">
        <title>Draft genome sequence of Rickettsia monacensis strain IrR/Munich.</title>
        <authorList>
            <person name="Felsheim R.F."/>
            <person name="Johnson S.L."/>
            <person name="Kurtti T.J."/>
            <person name="Munderloh U.G."/>
        </authorList>
    </citation>
    <scope>NUCLEOTIDE SEQUENCE [LARGE SCALE GENOMIC DNA]</scope>
    <source>
        <strain evidence="13 14">IrR/Munich</strain>
    </source>
</reference>
<dbReference type="GO" id="GO:0016653">
    <property type="term" value="F:oxidoreductase activity, acting on NAD(P)H, heme protein as acceptor"/>
    <property type="evidence" value="ECO:0007669"/>
    <property type="project" value="TreeGrafter"/>
</dbReference>
<sequence length="398" mass="45821">MTKQKKHKLKIKVQKSLIRHLFKFAYREEFEGNTERSTAAYEKVREDASTGLTYKLPLEVEFGKMSITKWLCISCIMVIAMIVIGGITRLTGSGLSIVEWRPVTGILPPFSFESWQAEFAKYKAFPEYNSVNYGMTLSQFKFIYLLEFIHRLLGRITALIYIVPLIYFYFKDVIKNRDMLPYIIALLLFCVQGFMGWYMVKSGLLNSPSVSHFRLAFHLIIAVIIYHILFYQLIKNRCDILLIPSQTDLKLPLIFSGIAITVIYVQIFLGALVAGLDSGLIYNSFPLMGDSFVPMEVKDNFFDLKNWYDPVFIQFIHRLGGYNVFLVVVVLVICLLKIEHPKLNKIAYFLMIALLMQISTGIITLLYSVPIIIASIHQLFAIILLSIIIWCYFLIKSS</sequence>
<evidence type="ECO:0000256" key="5">
    <source>
        <dbReference type="ARBA" id="ARBA00022989"/>
    </source>
</evidence>
<evidence type="ECO:0000256" key="4">
    <source>
        <dbReference type="ARBA" id="ARBA00022723"/>
    </source>
</evidence>
<comment type="catalytic activity">
    <reaction evidence="11">
        <text>Fe(II)-heme o + 2 A + H2O = Fe(II)-heme a + 2 AH2</text>
        <dbReference type="Rhea" id="RHEA:63388"/>
        <dbReference type="ChEBI" id="CHEBI:13193"/>
        <dbReference type="ChEBI" id="CHEBI:15377"/>
        <dbReference type="ChEBI" id="CHEBI:17499"/>
        <dbReference type="ChEBI" id="CHEBI:60530"/>
        <dbReference type="ChEBI" id="CHEBI:61715"/>
        <dbReference type="EC" id="1.17.99.9"/>
    </reaction>
    <physiologicalReaction direction="left-to-right" evidence="11">
        <dbReference type="Rhea" id="RHEA:63389"/>
    </physiologicalReaction>
</comment>
<evidence type="ECO:0000313" key="14">
    <source>
        <dbReference type="Proteomes" id="UP000018149"/>
    </source>
</evidence>
<keyword evidence="5 12" id="KW-1133">Transmembrane helix</keyword>
<gene>
    <name evidence="12 13" type="primary">ctaA</name>
    <name evidence="13" type="ORF">RMONA_04110</name>
</gene>
<dbReference type="InterPro" id="IPR005728">
    <property type="entry name" value="RPE1"/>
</dbReference>
<evidence type="ECO:0000256" key="9">
    <source>
        <dbReference type="ARBA" id="ARBA00023136"/>
    </source>
</evidence>
<dbReference type="STRING" id="109232.RMONA_04110"/>
<comment type="similarity">
    <text evidence="12">Belongs to the COX15/CtaA family. Type 2 subfamily.</text>
</comment>
<evidence type="ECO:0000256" key="3">
    <source>
        <dbReference type="ARBA" id="ARBA00022692"/>
    </source>
</evidence>
<keyword evidence="6 12" id="KW-0560">Oxidoreductase</keyword>
<dbReference type="HAMAP" id="MF_01665">
    <property type="entry name" value="HemeA_synth_type2"/>
    <property type="match status" value="1"/>
</dbReference>
<dbReference type="GO" id="GO:0005886">
    <property type="term" value="C:plasma membrane"/>
    <property type="evidence" value="ECO:0007669"/>
    <property type="project" value="UniProtKB-SubCell"/>
</dbReference>
<comment type="cofactor">
    <cofactor evidence="1 12">
        <name>heme b</name>
        <dbReference type="ChEBI" id="CHEBI:60344"/>
    </cofactor>
</comment>
<dbReference type="GO" id="GO:0120547">
    <property type="term" value="F:heme A synthase activity"/>
    <property type="evidence" value="ECO:0007669"/>
    <property type="project" value="UniProtKB-EC"/>
</dbReference>
<feature type="transmembrane region" description="Helical" evidence="12">
    <location>
        <begin position="348"/>
        <end position="369"/>
    </location>
</feature>
<evidence type="ECO:0000313" key="13">
    <source>
        <dbReference type="EMBL" id="CEO17208.1"/>
    </source>
</evidence>
<organism evidence="13 14">
    <name type="scientific">Rickettsia monacensis</name>
    <dbReference type="NCBI Taxonomy" id="109232"/>
    <lineage>
        <taxon>Bacteria</taxon>
        <taxon>Pseudomonadati</taxon>
        <taxon>Pseudomonadota</taxon>
        <taxon>Alphaproteobacteria</taxon>
        <taxon>Rickettsiales</taxon>
        <taxon>Rickettsiaceae</taxon>
        <taxon>Rickettsieae</taxon>
        <taxon>Rickettsia</taxon>
        <taxon>spotted fever group</taxon>
    </lineage>
</organism>
<evidence type="ECO:0000256" key="2">
    <source>
        <dbReference type="ARBA" id="ARBA00004141"/>
    </source>
</evidence>